<evidence type="ECO:0000313" key="1">
    <source>
        <dbReference type="EMBL" id="MBV4494653.1"/>
    </source>
</evidence>
<dbReference type="EMBL" id="JABWRB020000001">
    <property type="protein sequence ID" value="MBV4494653.1"/>
    <property type="molecule type" value="Genomic_DNA"/>
</dbReference>
<keyword evidence="2" id="KW-1185">Reference proteome</keyword>
<evidence type="ECO:0000313" key="2">
    <source>
        <dbReference type="Proteomes" id="UP000636518"/>
    </source>
</evidence>
<name>A0A9E2SSH8_9PSED</name>
<organism evidence="1 2">
    <name type="scientific">Pseudomonas zanjanensis</name>
    <dbReference type="NCBI Taxonomy" id="2745496"/>
    <lineage>
        <taxon>Bacteria</taxon>
        <taxon>Pseudomonadati</taxon>
        <taxon>Pseudomonadota</taxon>
        <taxon>Gammaproteobacteria</taxon>
        <taxon>Pseudomonadales</taxon>
        <taxon>Pseudomonadaceae</taxon>
        <taxon>Pseudomonas</taxon>
    </lineage>
</organism>
<reference evidence="1 2" key="1">
    <citation type="journal article" date="2020" name="Microorganisms">
        <title>Reliable Identification of Environmental Pseudomonas Isolates Using the rpoD Gene.</title>
        <authorList>
            <consortium name="The Broad Institute Genome Sequencing Platform"/>
            <person name="Girard L."/>
            <person name="Lood C."/>
            <person name="Rokni-Zadeh H."/>
            <person name="van Noort V."/>
            <person name="Lavigne R."/>
            <person name="De Mot R."/>
        </authorList>
    </citation>
    <scope>NUCLEOTIDE SEQUENCE [LARGE SCALE GENOMIC DNA]</scope>
    <source>
        <strain evidence="1 2">SWRI12</strain>
    </source>
</reference>
<accession>A0A9E2SSH8</accession>
<gene>
    <name evidence="1" type="ORF">HU715_004720</name>
</gene>
<sequence length="324" mass="37627">MRPISKQRFNAFAAYCRTPLTILIGDELHWYEADNSRILATLIRDKPDREYTGIILARDEKQRYRWISSTAFFKTKIMARSALRDKILEIIPDLDRLRAQDDNDKKPIDFFTPLEKTKKPLNESFLSLTTLEGYSPAKTIIEPMMRWYEDADGNFVEQFQTTGFDSRIWELYLFSLFSEAGHIIDRSKAVPDFCCTGLAGDFCVEATTVNPSRDKKGEIVPPPKFESQDQFRAALRDYFPIKFAGPLTEKLRKRYWELEHVQGKSLLLAIQDFHTPTAMTLTRDALPAYLYGVRPVETPTPDNFVERIENHQWGTKIVKSNFFN</sequence>
<dbReference type="RefSeq" id="WP_202892774.1">
    <property type="nucleotide sequence ID" value="NZ_JABWRB020000001.1"/>
</dbReference>
<dbReference type="AlphaFoldDB" id="A0A9E2SSH8"/>
<comment type="caution">
    <text evidence="1">The sequence shown here is derived from an EMBL/GenBank/DDBJ whole genome shotgun (WGS) entry which is preliminary data.</text>
</comment>
<proteinExistence type="predicted"/>
<dbReference type="Proteomes" id="UP000636518">
    <property type="component" value="Unassembled WGS sequence"/>
</dbReference>
<protein>
    <submittedName>
        <fullName evidence="1">Uncharacterized protein</fullName>
    </submittedName>
</protein>